<reference evidence="2 3" key="1">
    <citation type="submission" date="2019-04" db="EMBL/GenBank/DDBJ databases">
        <title>Isachenkonia alkalipeptolytica gen. nov. sp. nov. a new anaerobic, alkiliphilic organothrophic bacterium capable to reduce synthesized ferrihydrite isolated from a soda lake.</title>
        <authorList>
            <person name="Toshchakov S.V."/>
            <person name="Zavarzina D.G."/>
            <person name="Zhilina T.N."/>
            <person name="Kostrikina N.A."/>
            <person name="Kublanov I.V."/>
        </authorList>
    </citation>
    <scope>NUCLEOTIDE SEQUENCE [LARGE SCALE GENOMIC DNA]</scope>
    <source>
        <strain evidence="2 3">Z-1701</strain>
    </source>
</reference>
<dbReference type="GO" id="GO:0004722">
    <property type="term" value="F:protein serine/threonine phosphatase activity"/>
    <property type="evidence" value="ECO:0007669"/>
    <property type="project" value="InterPro"/>
</dbReference>
<sequence length="246" mass="26891">MKGRAMSSVGKVRKANEDFFGIHEKGQLFYMVADGMGGHKAGDVASEETVGCVSEFLQKHLHPEARGAEVEKILGESISEANTEIFEKAQKQEECSGMGTTLTLAVPLPKENKVYFAHVGDSRAYVIEKDGIYQVTRDHSLVQELVINGDITEEEAKAHPKRNVITRAVGTEREVRPDVFSIDFSFDSDHYIILCTDGLSNAMGEEEIKNTVRDSGSIESACAALINKANERGGQDNITVLILQGS</sequence>
<dbReference type="InterPro" id="IPR036457">
    <property type="entry name" value="PPM-type-like_dom_sf"/>
</dbReference>
<keyword evidence="3" id="KW-1185">Reference proteome</keyword>
<dbReference type="EMBL" id="SUMG01000017">
    <property type="protein sequence ID" value="NBG89127.1"/>
    <property type="molecule type" value="Genomic_DNA"/>
</dbReference>
<dbReference type="AlphaFoldDB" id="A0AA44BEN1"/>
<proteinExistence type="predicted"/>
<dbReference type="SUPFAM" id="SSF81606">
    <property type="entry name" value="PP2C-like"/>
    <property type="match status" value="1"/>
</dbReference>
<comment type="caution">
    <text evidence="2">The sequence shown here is derived from an EMBL/GenBank/DDBJ whole genome shotgun (WGS) entry which is preliminary data.</text>
</comment>
<evidence type="ECO:0000313" key="3">
    <source>
        <dbReference type="Proteomes" id="UP000449710"/>
    </source>
</evidence>
<dbReference type="SMART" id="SM00331">
    <property type="entry name" value="PP2C_SIG"/>
    <property type="match status" value="1"/>
</dbReference>
<evidence type="ECO:0000313" key="2">
    <source>
        <dbReference type="EMBL" id="NBG89127.1"/>
    </source>
</evidence>
<dbReference type="NCBIfam" id="NF033484">
    <property type="entry name" value="Stp1_PP2C_phos"/>
    <property type="match status" value="1"/>
</dbReference>
<dbReference type="CDD" id="cd00143">
    <property type="entry name" value="PP2Cc"/>
    <property type="match status" value="1"/>
</dbReference>
<name>A0AA44BEN1_9CLOT</name>
<dbReference type="InterPro" id="IPR015655">
    <property type="entry name" value="PP2C"/>
</dbReference>
<evidence type="ECO:0000259" key="1">
    <source>
        <dbReference type="PROSITE" id="PS51746"/>
    </source>
</evidence>
<dbReference type="PROSITE" id="PS51746">
    <property type="entry name" value="PPM_2"/>
    <property type="match status" value="1"/>
</dbReference>
<protein>
    <submittedName>
        <fullName evidence="2">Stp1/IreP family PP2C-type Ser/Thr phosphatase</fullName>
    </submittedName>
</protein>
<dbReference type="PANTHER" id="PTHR47992">
    <property type="entry name" value="PROTEIN PHOSPHATASE"/>
    <property type="match status" value="1"/>
</dbReference>
<dbReference type="Proteomes" id="UP000449710">
    <property type="component" value="Unassembled WGS sequence"/>
</dbReference>
<organism evidence="2 3">
    <name type="scientific">Isachenkonia alkalipeptolytica</name>
    <dbReference type="NCBI Taxonomy" id="2565777"/>
    <lineage>
        <taxon>Bacteria</taxon>
        <taxon>Bacillati</taxon>
        <taxon>Bacillota</taxon>
        <taxon>Clostridia</taxon>
        <taxon>Eubacteriales</taxon>
        <taxon>Clostridiaceae</taxon>
        <taxon>Isachenkonia</taxon>
    </lineage>
</organism>
<dbReference type="SMART" id="SM00332">
    <property type="entry name" value="PP2Cc"/>
    <property type="match status" value="1"/>
</dbReference>
<feature type="domain" description="PPM-type phosphatase" evidence="1">
    <location>
        <begin position="3"/>
        <end position="245"/>
    </location>
</feature>
<dbReference type="RefSeq" id="WP_160722487.1">
    <property type="nucleotide sequence ID" value="NZ_SUMG01000017.1"/>
</dbReference>
<accession>A0AA44BEN1</accession>
<dbReference type="Gene3D" id="3.60.40.10">
    <property type="entry name" value="PPM-type phosphatase domain"/>
    <property type="match status" value="1"/>
</dbReference>
<dbReference type="InterPro" id="IPR001932">
    <property type="entry name" value="PPM-type_phosphatase-like_dom"/>
</dbReference>
<gene>
    <name evidence="2" type="ORF">ISALK_11570</name>
</gene>
<dbReference type="Pfam" id="PF13672">
    <property type="entry name" value="PP2C_2"/>
    <property type="match status" value="1"/>
</dbReference>